<evidence type="ECO:0000313" key="3">
    <source>
        <dbReference type="EMBL" id="QBZ65846.1"/>
    </source>
</evidence>
<keyword evidence="2" id="KW-1133">Transmembrane helix</keyword>
<feature type="transmembrane region" description="Helical" evidence="2">
    <location>
        <begin position="110"/>
        <end position="130"/>
    </location>
</feature>
<sequence length="350" mass="38785">MVQPTRPPANGFVAFCRKIYNPIGFSKGYNFILFFIFGGALMGFSLARMPYLDYWGTFQRGKRSEKYYFEGGHVQVGMMLHLFTIIPASFLACFQFVPAIRHRAILVHRVNGYVVVLLSLASTVGALMIARRAAGGTVDTQTATGFLAVVFVGALAMSYYNVKRLQIEQHRAWMLRAWAYAGAIVTMRLIFVVMIFANSARGYSTVRECSQVDYEMEGDRGRVLRLFPGCEGFYSGEDEHAVVIVAANMGGNAATVGSALVLSFGAALWLAIAIHMIGVEIYLMLTPAEHERLRNVSYQRQLEAGMKNPGRAGLTVDRFGDAEKWIPESQRKAVGQQSVENDSDAALNER</sequence>
<protein>
    <recommendedName>
        <fullName evidence="5">Microtubule associated protein</fullName>
    </recommendedName>
</protein>
<feature type="transmembrane region" description="Helical" evidence="2">
    <location>
        <begin position="142"/>
        <end position="162"/>
    </location>
</feature>
<reference evidence="3 4" key="1">
    <citation type="journal article" date="2019" name="Mol. Biol. Evol.">
        <title>Blast fungal genomes show frequent chromosomal changes, gene gains and losses, and effector gene turnover.</title>
        <authorList>
            <person name="Gomez Luciano L.B."/>
            <person name="Jason Tsai I."/>
            <person name="Chuma I."/>
            <person name="Tosa Y."/>
            <person name="Chen Y.H."/>
            <person name="Li J.Y."/>
            <person name="Li M.Y."/>
            <person name="Jade Lu M.Y."/>
            <person name="Nakayashiki H."/>
            <person name="Li W.H."/>
        </authorList>
    </citation>
    <scope>NUCLEOTIDE SEQUENCE [LARGE SCALE GENOMIC DNA]</scope>
    <source>
        <strain evidence="3">MZ5-1-6</strain>
    </source>
</reference>
<organism evidence="3 4">
    <name type="scientific">Pyricularia oryzae</name>
    <name type="common">Rice blast fungus</name>
    <name type="synonym">Magnaporthe oryzae</name>
    <dbReference type="NCBI Taxonomy" id="318829"/>
    <lineage>
        <taxon>Eukaryota</taxon>
        <taxon>Fungi</taxon>
        <taxon>Dikarya</taxon>
        <taxon>Ascomycota</taxon>
        <taxon>Pezizomycotina</taxon>
        <taxon>Sordariomycetes</taxon>
        <taxon>Sordariomycetidae</taxon>
        <taxon>Magnaporthales</taxon>
        <taxon>Pyriculariaceae</taxon>
        <taxon>Pyricularia</taxon>
    </lineage>
</organism>
<keyword evidence="2" id="KW-0472">Membrane</keyword>
<evidence type="ECO:0000313" key="4">
    <source>
        <dbReference type="Proteomes" id="UP000294847"/>
    </source>
</evidence>
<evidence type="ECO:0000256" key="1">
    <source>
        <dbReference type="SAM" id="MobiDB-lite"/>
    </source>
</evidence>
<gene>
    <name evidence="3" type="ORF">PoMZ_12812</name>
</gene>
<dbReference type="EMBL" id="CP034210">
    <property type="protein sequence ID" value="QBZ65846.1"/>
    <property type="molecule type" value="Genomic_DNA"/>
</dbReference>
<feature type="transmembrane region" description="Helical" evidence="2">
    <location>
        <begin position="78"/>
        <end position="98"/>
    </location>
</feature>
<accession>A0A4P7NV79</accession>
<dbReference type="AlphaFoldDB" id="A0A4P7NV79"/>
<dbReference type="Proteomes" id="UP000294847">
    <property type="component" value="Chromosome 7"/>
</dbReference>
<feature type="transmembrane region" description="Helical" evidence="2">
    <location>
        <begin position="28"/>
        <end position="47"/>
    </location>
</feature>
<feature type="transmembrane region" description="Helical" evidence="2">
    <location>
        <begin position="174"/>
        <end position="197"/>
    </location>
</feature>
<dbReference type="Pfam" id="PF10067">
    <property type="entry name" value="DUF2306"/>
    <property type="match status" value="1"/>
</dbReference>
<evidence type="ECO:0000256" key="2">
    <source>
        <dbReference type="SAM" id="Phobius"/>
    </source>
</evidence>
<name>A0A4P7NV79_PYROR</name>
<feature type="region of interest" description="Disordered" evidence="1">
    <location>
        <begin position="329"/>
        <end position="350"/>
    </location>
</feature>
<dbReference type="InterPro" id="IPR018750">
    <property type="entry name" value="DUF2306_membrane"/>
</dbReference>
<feature type="transmembrane region" description="Helical" evidence="2">
    <location>
        <begin position="259"/>
        <end position="285"/>
    </location>
</feature>
<keyword evidence="2" id="KW-0812">Transmembrane</keyword>
<evidence type="ECO:0008006" key="5">
    <source>
        <dbReference type="Google" id="ProtNLM"/>
    </source>
</evidence>
<proteinExistence type="predicted"/>